<dbReference type="EMBL" id="FMSP01000023">
    <property type="protein sequence ID" value="SCV74689.1"/>
    <property type="molecule type" value="Genomic_DNA"/>
</dbReference>
<reference evidence="4" key="1">
    <citation type="submission" date="2016-09" db="EMBL/GenBank/DDBJ databases">
        <authorList>
            <person name="Jeantristanb JTB J.-T."/>
            <person name="Ricardo R."/>
        </authorList>
    </citation>
    <scope>NUCLEOTIDE SEQUENCE [LARGE SCALE GENOMIC DNA]</scope>
</reference>
<gene>
    <name evidence="3" type="ORF">BQ2448_7718</name>
</gene>
<feature type="compositionally biased region" description="Polar residues" evidence="1">
    <location>
        <begin position="293"/>
        <end position="308"/>
    </location>
</feature>
<protein>
    <submittedName>
        <fullName evidence="3">BQ2448_7718 protein</fullName>
    </submittedName>
</protein>
<evidence type="ECO:0000313" key="4">
    <source>
        <dbReference type="Proteomes" id="UP000198372"/>
    </source>
</evidence>
<dbReference type="PANTHER" id="PTHR35519:SF2">
    <property type="entry name" value="PH DOMAIN PROTEIN"/>
    <property type="match status" value="1"/>
</dbReference>
<dbReference type="STRING" id="269621.A0A238FPJ0"/>
<accession>A0A238FPJ0</accession>
<feature type="transmembrane region" description="Helical" evidence="2">
    <location>
        <begin position="162"/>
        <end position="185"/>
    </location>
</feature>
<feature type="region of interest" description="Disordered" evidence="1">
    <location>
        <begin position="210"/>
        <end position="308"/>
    </location>
</feature>
<dbReference type="OrthoDB" id="2103474at2759"/>
<feature type="compositionally biased region" description="Basic and acidic residues" evidence="1">
    <location>
        <begin position="226"/>
        <end position="236"/>
    </location>
</feature>
<feature type="compositionally biased region" description="Polar residues" evidence="1">
    <location>
        <begin position="244"/>
        <end position="263"/>
    </location>
</feature>
<evidence type="ECO:0000256" key="1">
    <source>
        <dbReference type="SAM" id="MobiDB-lite"/>
    </source>
</evidence>
<dbReference type="PANTHER" id="PTHR35519">
    <property type="entry name" value="MEMBRANE PROTEINS"/>
    <property type="match status" value="1"/>
</dbReference>
<keyword evidence="2" id="KW-1133">Transmembrane helix</keyword>
<proteinExistence type="predicted"/>
<name>A0A238FPJ0_9BASI</name>
<evidence type="ECO:0000313" key="3">
    <source>
        <dbReference type="EMBL" id="SCV74689.1"/>
    </source>
</evidence>
<feature type="transmembrane region" description="Helical" evidence="2">
    <location>
        <begin position="119"/>
        <end position="142"/>
    </location>
</feature>
<dbReference type="Proteomes" id="UP000198372">
    <property type="component" value="Unassembled WGS sequence"/>
</dbReference>
<organism evidence="3 4">
    <name type="scientific">Microbotryum intermedium</name>
    <dbReference type="NCBI Taxonomy" id="269621"/>
    <lineage>
        <taxon>Eukaryota</taxon>
        <taxon>Fungi</taxon>
        <taxon>Dikarya</taxon>
        <taxon>Basidiomycota</taxon>
        <taxon>Pucciniomycotina</taxon>
        <taxon>Microbotryomycetes</taxon>
        <taxon>Microbotryales</taxon>
        <taxon>Microbotryaceae</taxon>
        <taxon>Microbotryum</taxon>
    </lineage>
</organism>
<keyword evidence="4" id="KW-1185">Reference proteome</keyword>
<keyword evidence="2" id="KW-0812">Transmembrane</keyword>
<dbReference type="Pfam" id="PF13430">
    <property type="entry name" value="DUF4112"/>
    <property type="match status" value="1"/>
</dbReference>
<keyword evidence="2" id="KW-0472">Membrane</keyword>
<sequence length="308" mass="33432">MSFIAKKVGRKMFAGQAAALEPTDPHYEVAHLFHHSHLVLGRRRLTCLSMTSIQSRSPIPFGRRARPILKTYQDDRGKIRSRKRAMPEGLSKKDQRILRSVRRRAHYLDKGFSLCGFRFGWTSIFGLIPFLGDIIGFLLSYSLVLRKCRQADLPASVQSRMVFNQVVGSGVGLIPLVGDIILAVWKSNSRNALLLEDYLIAKSQTGASPESAGQEALSVTAMSGKTGERPGDRHISGDFAPDSPGTSSPTYGATAAQDTSSGVAASAPKADAQPKKYGWGSSGSKNLTEDQRPLTQASVKNAQASRTT</sequence>
<evidence type="ECO:0000256" key="2">
    <source>
        <dbReference type="SAM" id="Phobius"/>
    </source>
</evidence>
<dbReference type="AlphaFoldDB" id="A0A238FPJ0"/>
<dbReference type="InterPro" id="IPR025187">
    <property type="entry name" value="DUF4112"/>
</dbReference>